<dbReference type="EMBL" id="CM023484">
    <property type="protein sequence ID" value="KAH6934329.1"/>
    <property type="molecule type" value="Genomic_DNA"/>
</dbReference>
<evidence type="ECO:0000313" key="2">
    <source>
        <dbReference type="Proteomes" id="UP000821845"/>
    </source>
</evidence>
<sequence>MYRSFRGFCRLIIACGSATRACHLASHVTSPLVTLLTPEDEGPELRAASPFTDLFGGVESSFDDSLD</sequence>
<accession>A0ACB7SNU5</accession>
<evidence type="ECO:0000313" key="1">
    <source>
        <dbReference type="EMBL" id="KAH6934329.1"/>
    </source>
</evidence>
<organism evidence="1 2">
    <name type="scientific">Hyalomma asiaticum</name>
    <name type="common">Tick</name>
    <dbReference type="NCBI Taxonomy" id="266040"/>
    <lineage>
        <taxon>Eukaryota</taxon>
        <taxon>Metazoa</taxon>
        <taxon>Ecdysozoa</taxon>
        <taxon>Arthropoda</taxon>
        <taxon>Chelicerata</taxon>
        <taxon>Arachnida</taxon>
        <taxon>Acari</taxon>
        <taxon>Parasitiformes</taxon>
        <taxon>Ixodida</taxon>
        <taxon>Ixodoidea</taxon>
        <taxon>Ixodidae</taxon>
        <taxon>Hyalomminae</taxon>
        <taxon>Hyalomma</taxon>
    </lineage>
</organism>
<dbReference type="Proteomes" id="UP000821845">
    <property type="component" value="Chromosome 4"/>
</dbReference>
<name>A0ACB7SNU5_HYAAI</name>
<keyword evidence="2" id="KW-1185">Reference proteome</keyword>
<protein>
    <submittedName>
        <fullName evidence="1">Uncharacterized protein</fullName>
    </submittedName>
</protein>
<comment type="caution">
    <text evidence="1">The sequence shown here is derived from an EMBL/GenBank/DDBJ whole genome shotgun (WGS) entry which is preliminary data.</text>
</comment>
<proteinExistence type="predicted"/>
<reference evidence="1" key="1">
    <citation type="submission" date="2020-05" db="EMBL/GenBank/DDBJ databases">
        <title>Large-scale comparative analyses of tick genomes elucidate their genetic diversity and vector capacities.</title>
        <authorList>
            <person name="Jia N."/>
            <person name="Wang J."/>
            <person name="Shi W."/>
            <person name="Du L."/>
            <person name="Sun Y."/>
            <person name="Zhan W."/>
            <person name="Jiang J."/>
            <person name="Wang Q."/>
            <person name="Zhang B."/>
            <person name="Ji P."/>
            <person name="Sakyi L.B."/>
            <person name="Cui X."/>
            <person name="Yuan T."/>
            <person name="Jiang B."/>
            <person name="Yang W."/>
            <person name="Lam T.T.-Y."/>
            <person name="Chang Q."/>
            <person name="Ding S."/>
            <person name="Wang X."/>
            <person name="Zhu J."/>
            <person name="Ruan X."/>
            <person name="Zhao L."/>
            <person name="Wei J."/>
            <person name="Que T."/>
            <person name="Du C."/>
            <person name="Cheng J."/>
            <person name="Dai P."/>
            <person name="Han X."/>
            <person name="Huang E."/>
            <person name="Gao Y."/>
            <person name="Liu J."/>
            <person name="Shao H."/>
            <person name="Ye R."/>
            <person name="Li L."/>
            <person name="Wei W."/>
            <person name="Wang X."/>
            <person name="Wang C."/>
            <person name="Yang T."/>
            <person name="Huo Q."/>
            <person name="Li W."/>
            <person name="Guo W."/>
            <person name="Chen H."/>
            <person name="Zhou L."/>
            <person name="Ni X."/>
            <person name="Tian J."/>
            <person name="Zhou Y."/>
            <person name="Sheng Y."/>
            <person name="Liu T."/>
            <person name="Pan Y."/>
            <person name="Xia L."/>
            <person name="Li J."/>
            <person name="Zhao F."/>
            <person name="Cao W."/>
        </authorList>
    </citation>
    <scope>NUCLEOTIDE SEQUENCE</scope>
    <source>
        <strain evidence="1">Hyas-2018</strain>
    </source>
</reference>
<gene>
    <name evidence="1" type="ORF">HPB50_022921</name>
</gene>